<dbReference type="PANTHER" id="PTHR34860">
    <property type="entry name" value="REPRESSOR-LIKE PROTEIN SSO7C3"/>
    <property type="match status" value="1"/>
</dbReference>
<evidence type="ECO:0000259" key="2">
    <source>
        <dbReference type="PROSITE" id="PS51740"/>
    </source>
</evidence>
<dbReference type="GO" id="GO:0003677">
    <property type="term" value="F:DNA binding"/>
    <property type="evidence" value="ECO:0007669"/>
    <property type="project" value="UniProtKB-UniRule"/>
</dbReference>
<dbReference type="InterPro" id="IPR007159">
    <property type="entry name" value="SpoVT-AbrB_dom"/>
</dbReference>
<dbReference type="RefSeq" id="WP_168719652.1">
    <property type="nucleotide sequence ID" value="NZ_CP042909.1"/>
</dbReference>
<dbReference type="EMBL" id="CP042909">
    <property type="protein sequence ID" value="QJA06304.1"/>
    <property type="molecule type" value="Genomic_DNA"/>
</dbReference>
<dbReference type="AlphaFoldDB" id="A0A6H1WT25"/>
<feature type="domain" description="SpoVT-AbrB" evidence="2">
    <location>
        <begin position="5"/>
        <end position="50"/>
    </location>
</feature>
<dbReference type="Pfam" id="PF04014">
    <property type="entry name" value="MazE_antitoxin"/>
    <property type="match status" value="1"/>
</dbReference>
<dbReference type="SMART" id="SM00966">
    <property type="entry name" value="SpoVT_AbrB"/>
    <property type="match status" value="1"/>
</dbReference>
<gene>
    <name evidence="3" type="ORF">FVE67_05560</name>
</gene>
<dbReference type="Proteomes" id="UP000501253">
    <property type="component" value="Chromosome"/>
</dbReference>
<protein>
    <submittedName>
        <fullName evidence="3">AbrB/MazE/SpoVT family DNA-binding domain-containing protein</fullName>
    </submittedName>
</protein>
<evidence type="ECO:0000256" key="1">
    <source>
        <dbReference type="PROSITE-ProRule" id="PRU01076"/>
    </source>
</evidence>
<dbReference type="KEGG" id="tmai:FVE67_05560"/>
<dbReference type="Gene3D" id="2.10.260.10">
    <property type="match status" value="1"/>
</dbReference>
<dbReference type="InterPro" id="IPR037914">
    <property type="entry name" value="SpoVT-AbrB_sf"/>
</dbReference>
<evidence type="ECO:0000313" key="4">
    <source>
        <dbReference type="Proteomes" id="UP000501253"/>
    </source>
</evidence>
<dbReference type="PANTHER" id="PTHR34860:SF6">
    <property type="entry name" value="REPRESSOR-LIKE PROTEIN SSO7C3"/>
    <property type="match status" value="1"/>
</dbReference>
<organism evidence="3 4">
    <name type="scientific">Thermosulfurimonas marina</name>
    <dbReference type="NCBI Taxonomy" id="2047767"/>
    <lineage>
        <taxon>Bacteria</taxon>
        <taxon>Pseudomonadati</taxon>
        <taxon>Thermodesulfobacteriota</taxon>
        <taxon>Thermodesulfobacteria</taxon>
        <taxon>Thermodesulfobacteriales</taxon>
        <taxon>Thermodesulfobacteriaceae</taxon>
        <taxon>Thermosulfurimonas</taxon>
    </lineage>
</organism>
<dbReference type="PROSITE" id="PS51740">
    <property type="entry name" value="SPOVT_ABRB"/>
    <property type="match status" value="1"/>
</dbReference>
<name>A0A6H1WT25_9BACT</name>
<accession>A0A6H1WT25</accession>
<evidence type="ECO:0000313" key="3">
    <source>
        <dbReference type="EMBL" id="QJA06304.1"/>
    </source>
</evidence>
<dbReference type="SUPFAM" id="SSF89447">
    <property type="entry name" value="AbrB/MazE/MraZ-like"/>
    <property type="match status" value="1"/>
</dbReference>
<dbReference type="NCBIfam" id="TIGR01439">
    <property type="entry name" value="lp_hng_hel_AbrB"/>
    <property type="match status" value="1"/>
</dbReference>
<sequence>MRSLKEIVSLSSKGQIVIPREVRERLGLKKGDLLEMELEGELIKLKLLSKSKNLKNWKSLRGLLKGKYSTREFLTDRAEERKREFCK</sequence>
<dbReference type="InterPro" id="IPR052975">
    <property type="entry name" value="Repressor-like_regulatory"/>
</dbReference>
<proteinExistence type="predicted"/>
<reference evidence="3 4" key="1">
    <citation type="submission" date="2019-08" db="EMBL/GenBank/DDBJ databases">
        <title>Complete genome sequence of Thermosulfurimonas marina SU872T, an anaerobic thermophilic chemolithoautotrophic bacterium isolated from a shallow marine hydrothermal vent.</title>
        <authorList>
            <person name="Allioux M."/>
            <person name="Jebbar M."/>
            <person name="Slobodkina G."/>
            <person name="Slobodkin A."/>
            <person name="Moalic Y."/>
            <person name="Frolova A."/>
            <person name="Shao Z."/>
            <person name="Alain K."/>
        </authorList>
    </citation>
    <scope>NUCLEOTIDE SEQUENCE [LARGE SCALE GENOMIC DNA]</scope>
    <source>
        <strain evidence="3 4">SU872</strain>
    </source>
</reference>
<keyword evidence="1 3" id="KW-0238">DNA-binding</keyword>
<keyword evidence="4" id="KW-1185">Reference proteome</keyword>